<dbReference type="EMBL" id="CP045900">
    <property type="protein sequence ID" value="QQP41994.1"/>
    <property type="molecule type" value="Genomic_DNA"/>
</dbReference>
<dbReference type="PANTHER" id="PTHR46114:SF1">
    <property type="entry name" value="ZAD DOMAIN-CONTAINING PROTEIN"/>
    <property type="match status" value="1"/>
</dbReference>
<proteinExistence type="predicted"/>
<dbReference type="PANTHER" id="PTHR46114">
    <property type="entry name" value="APPLE DOMAIN-CONTAINING PROTEIN"/>
    <property type="match status" value="1"/>
</dbReference>
<accession>A0A7T8K176</accession>
<evidence type="ECO:0000313" key="1">
    <source>
        <dbReference type="EMBL" id="QQP41994.1"/>
    </source>
</evidence>
<dbReference type="OrthoDB" id="6729334at2759"/>
<protein>
    <submittedName>
        <fullName evidence="1">Uncharacterized protein</fullName>
    </submittedName>
</protein>
<evidence type="ECO:0000313" key="2">
    <source>
        <dbReference type="Proteomes" id="UP000595437"/>
    </source>
</evidence>
<dbReference type="AlphaFoldDB" id="A0A7T8K176"/>
<name>A0A7T8K176_CALRO</name>
<dbReference type="Proteomes" id="UP000595437">
    <property type="component" value="Chromosome 11"/>
</dbReference>
<keyword evidence="2" id="KW-1185">Reference proteome</keyword>
<sequence>MSPRSKCKNDPNSFCYICGYYTFVRDRRDITEFIEYAYKAYFGLTLGDQDKQWAPHTVCHNCGEKLRNWTKGKPYGLPFATPMTWREQKDHTTDCYFCLVNTKGHTKKTKHKISYPSIPSAIPPTPHSDQLPIPIFKGFDSATASNEPFMPLMETTQEKDTECNFSFIQSPQNAQKMTQMELNDLVRDLGLSKSGAELLASRLQEHSLLDSTAKVSYYRRREYSFLRFFEEQDDLVYCHDVQGLLLALGMPIYDPKEWRLFIDSSKSSLKCVILHNGNVYGAVPIGYSVSLREDYDDIKIVLDLIKYKEHKWQICVDFKMMNFLLGQQRGFTKFPCYLCMWDSRARDQHWIRKDWPRRETLKAGLPNICTDPLVERDKIILPPLHIKLGIMKQFIKALNPDGESFKYIPTVFKRLSLEKIRAGVFNGPQIRTLIKDKDFLKKMSPKEKNAWLAFIELINNFLGNNKAENFRHLVEDLLTAFCDLGCNMSIKMHYIHSHLDVFPDNLGAVSDEQGERFHQDMKIMEERYQGRWSTHMMADYCWTIQRDSDKVYKRKSTKRKFEPF</sequence>
<gene>
    <name evidence="1" type="ORF">FKW44_016524</name>
</gene>
<organism evidence="1 2">
    <name type="scientific">Caligus rogercresseyi</name>
    <name type="common">Sea louse</name>
    <dbReference type="NCBI Taxonomy" id="217165"/>
    <lineage>
        <taxon>Eukaryota</taxon>
        <taxon>Metazoa</taxon>
        <taxon>Ecdysozoa</taxon>
        <taxon>Arthropoda</taxon>
        <taxon>Crustacea</taxon>
        <taxon>Multicrustacea</taxon>
        <taxon>Hexanauplia</taxon>
        <taxon>Copepoda</taxon>
        <taxon>Siphonostomatoida</taxon>
        <taxon>Caligidae</taxon>
        <taxon>Caligus</taxon>
    </lineage>
</organism>
<reference evidence="2" key="1">
    <citation type="submission" date="2021-01" db="EMBL/GenBank/DDBJ databases">
        <title>Caligus Genome Assembly.</title>
        <authorList>
            <person name="Gallardo-Escarate C."/>
        </authorList>
    </citation>
    <scope>NUCLEOTIDE SEQUENCE [LARGE SCALE GENOMIC DNA]</scope>
</reference>